<dbReference type="AlphaFoldDB" id="A0A9W7XZW9"/>
<dbReference type="Proteomes" id="UP001149813">
    <property type="component" value="Unassembled WGS sequence"/>
</dbReference>
<protein>
    <recommendedName>
        <fullName evidence="2">DUF4246 domain-containing protein</fullName>
    </recommendedName>
</protein>
<keyword evidence="4" id="KW-1185">Reference proteome</keyword>
<dbReference type="InterPro" id="IPR025340">
    <property type="entry name" value="DUF4246"/>
</dbReference>
<sequence>MSQEHIEYVMAELRYYVKLQRANLDSGTKLSIVDMAWTMDIDDDDPLVQDFKRHVDTLERVPARDQDWTTIGDIEPKEKRGVFVYTSHARLESKCKVLRLISPSLCTLLFDKTPLLDCPIKSPLEAVNLQRFGHIPGSHAAWKQAVRELNQRMSGDSSYIPVNEEYLDKLDPECRHWLPADIHVNDDGSVQFKSYINGLHPGKYPEAYKSIAKVVARCLPALEQVLTDWEYRRDLRVPYSIDESVRETVPHPCDIPGFDLDNDAAFDAAIGAWVAGASCTTPLPNAFTEPERPLKPNSLLNKDLQVIVKMENLYHYPGEPNIDDEECQGDGTASEQIVATIVYYYDIENVEDIQIEFREGVSTVIPKSRREWLAYRTLYDVLPIYGESFYYCQSAYFIRIQQGRVVCYPNVYQHCMNTIRPTDRSKPSHLKMLVLHFVDPSVRILSTSVVPPQQQEWWNEGVCATLIMRNLPWFVRNAIIDNVDMPISFSMAADNRKRLDDKALTDNDYNNDYISNDDDDDDVDVNYDYGGNDDDDGSVDDDDDFIDHLVSRFDLIMFEGLFID</sequence>
<reference evidence="3" key="1">
    <citation type="submission" date="2022-07" db="EMBL/GenBank/DDBJ databases">
        <title>Phylogenomic reconstructions and comparative analyses of Kickxellomycotina fungi.</title>
        <authorList>
            <person name="Reynolds N.K."/>
            <person name="Stajich J.E."/>
            <person name="Barry K."/>
            <person name="Grigoriev I.V."/>
            <person name="Crous P."/>
            <person name="Smith M.E."/>
        </authorList>
    </citation>
    <scope>NUCLEOTIDE SEQUENCE</scope>
    <source>
        <strain evidence="3">NBRC 32514</strain>
    </source>
</reference>
<dbReference type="Pfam" id="PF14033">
    <property type="entry name" value="DUF4246"/>
    <property type="match status" value="1"/>
</dbReference>
<feature type="compositionally biased region" description="Acidic residues" evidence="1">
    <location>
        <begin position="515"/>
        <end position="540"/>
    </location>
</feature>
<evidence type="ECO:0000313" key="4">
    <source>
        <dbReference type="Proteomes" id="UP001149813"/>
    </source>
</evidence>
<dbReference type="OrthoDB" id="415532at2759"/>
<feature type="region of interest" description="Disordered" evidence="1">
    <location>
        <begin position="510"/>
        <end position="540"/>
    </location>
</feature>
<dbReference type="InterPro" id="IPR049192">
    <property type="entry name" value="DUF4246_C"/>
</dbReference>
<evidence type="ECO:0000259" key="2">
    <source>
        <dbReference type="Pfam" id="PF14033"/>
    </source>
</evidence>
<evidence type="ECO:0000313" key="3">
    <source>
        <dbReference type="EMBL" id="KAJ1722451.1"/>
    </source>
</evidence>
<name>A0A9W7XZW9_9FUNG</name>
<feature type="domain" description="DUF4246" evidence="2">
    <location>
        <begin position="4"/>
        <end position="460"/>
    </location>
</feature>
<comment type="caution">
    <text evidence="3">The sequence shown here is derived from an EMBL/GenBank/DDBJ whole genome shotgun (WGS) entry which is preliminary data.</text>
</comment>
<evidence type="ECO:0000256" key="1">
    <source>
        <dbReference type="SAM" id="MobiDB-lite"/>
    </source>
</evidence>
<dbReference type="PANTHER" id="PTHR33119">
    <property type="entry name" value="IFI3P"/>
    <property type="match status" value="1"/>
</dbReference>
<gene>
    <name evidence="3" type="ORF">LPJ53_003135</name>
</gene>
<accession>A0A9W7XZW9</accession>
<organism evidence="3 4">
    <name type="scientific">Coemansia erecta</name>
    <dbReference type="NCBI Taxonomy" id="147472"/>
    <lineage>
        <taxon>Eukaryota</taxon>
        <taxon>Fungi</taxon>
        <taxon>Fungi incertae sedis</taxon>
        <taxon>Zoopagomycota</taxon>
        <taxon>Kickxellomycotina</taxon>
        <taxon>Kickxellomycetes</taxon>
        <taxon>Kickxellales</taxon>
        <taxon>Kickxellaceae</taxon>
        <taxon>Coemansia</taxon>
    </lineage>
</organism>
<dbReference type="EMBL" id="JANBOJ010000111">
    <property type="protein sequence ID" value="KAJ1722451.1"/>
    <property type="molecule type" value="Genomic_DNA"/>
</dbReference>
<proteinExistence type="predicted"/>
<dbReference type="PANTHER" id="PTHR33119:SF1">
    <property type="entry name" value="FE2OG DIOXYGENASE DOMAIN-CONTAINING PROTEIN"/>
    <property type="match status" value="1"/>
</dbReference>